<evidence type="ECO:0000313" key="2">
    <source>
        <dbReference type="Proteomes" id="UP000078540"/>
    </source>
</evidence>
<name>A0A195B7Z4_9HYME</name>
<proteinExistence type="predicted"/>
<dbReference type="Proteomes" id="UP000078540">
    <property type="component" value="Unassembled WGS sequence"/>
</dbReference>
<dbReference type="EMBL" id="KQ976558">
    <property type="protein sequence ID" value="KYM80636.1"/>
    <property type="molecule type" value="Genomic_DNA"/>
</dbReference>
<accession>A0A195B7Z4</accession>
<organism evidence="1 2">
    <name type="scientific">Atta colombica</name>
    <dbReference type="NCBI Taxonomy" id="520822"/>
    <lineage>
        <taxon>Eukaryota</taxon>
        <taxon>Metazoa</taxon>
        <taxon>Ecdysozoa</taxon>
        <taxon>Arthropoda</taxon>
        <taxon>Hexapoda</taxon>
        <taxon>Insecta</taxon>
        <taxon>Pterygota</taxon>
        <taxon>Neoptera</taxon>
        <taxon>Endopterygota</taxon>
        <taxon>Hymenoptera</taxon>
        <taxon>Apocrita</taxon>
        <taxon>Aculeata</taxon>
        <taxon>Formicoidea</taxon>
        <taxon>Formicidae</taxon>
        <taxon>Myrmicinae</taxon>
        <taxon>Atta</taxon>
    </lineage>
</organism>
<gene>
    <name evidence="1" type="ORF">ALC53_08805</name>
</gene>
<protein>
    <submittedName>
        <fullName evidence="1">Uncharacterized protein</fullName>
    </submittedName>
</protein>
<sequence>MTRILSVFPRVCGMRDVVDFGGRISHQWWYRRRLRVVIVTHPRGRTREDLAIISLCQKCLFRIKFNLPPKIHNPLHHQILMQVYAVKGLGNKQEEVGKEIS</sequence>
<reference evidence="1 2" key="1">
    <citation type="submission" date="2015-09" db="EMBL/GenBank/DDBJ databases">
        <title>Atta colombica WGS genome.</title>
        <authorList>
            <person name="Nygaard S."/>
            <person name="Hu H."/>
            <person name="Boomsma J."/>
            <person name="Zhang G."/>
        </authorList>
    </citation>
    <scope>NUCLEOTIDE SEQUENCE [LARGE SCALE GENOMIC DNA]</scope>
    <source>
        <strain evidence="1">Treedump-2</strain>
        <tissue evidence="1">Whole body</tissue>
    </source>
</reference>
<evidence type="ECO:0000313" key="1">
    <source>
        <dbReference type="EMBL" id="KYM80636.1"/>
    </source>
</evidence>
<keyword evidence="2" id="KW-1185">Reference proteome</keyword>
<dbReference type="AlphaFoldDB" id="A0A195B7Z4"/>